<dbReference type="SUPFAM" id="SSF81606">
    <property type="entry name" value="PP2C-like"/>
    <property type="match status" value="1"/>
</dbReference>
<dbReference type="KEGG" id="lyd:D7I47_09725"/>
<dbReference type="PROSITE" id="PS51746">
    <property type="entry name" value="PPM_2"/>
    <property type="match status" value="1"/>
</dbReference>
<gene>
    <name evidence="2" type="ORF">D7I47_09725</name>
</gene>
<name>A0A387BC81_9MICO</name>
<dbReference type="SMART" id="SM00332">
    <property type="entry name" value="PP2Cc"/>
    <property type="match status" value="1"/>
</dbReference>
<reference evidence="3" key="1">
    <citation type="submission" date="2018-09" db="EMBL/GenBank/DDBJ databases">
        <title>Genome sequencing of strain 2DFWR-13.</title>
        <authorList>
            <person name="Heo J."/>
            <person name="Kim S.-J."/>
            <person name="Kwon S.-W."/>
        </authorList>
    </citation>
    <scope>NUCLEOTIDE SEQUENCE [LARGE SCALE GENOMIC DNA]</scope>
    <source>
        <strain evidence="3">2DFWR-13</strain>
    </source>
</reference>
<organism evidence="2 3">
    <name type="scientific">Protaetiibacter intestinalis</name>
    <dbReference type="NCBI Taxonomy" id="2419774"/>
    <lineage>
        <taxon>Bacteria</taxon>
        <taxon>Bacillati</taxon>
        <taxon>Actinomycetota</taxon>
        <taxon>Actinomycetes</taxon>
        <taxon>Micrococcales</taxon>
        <taxon>Microbacteriaceae</taxon>
        <taxon>Protaetiibacter</taxon>
    </lineage>
</organism>
<dbReference type="SMART" id="SM00331">
    <property type="entry name" value="PP2C_SIG"/>
    <property type="match status" value="1"/>
</dbReference>
<dbReference type="Pfam" id="PF13672">
    <property type="entry name" value="PP2C_2"/>
    <property type="match status" value="1"/>
</dbReference>
<accession>A0A387BC81</accession>
<proteinExistence type="predicted"/>
<sequence>MGSSPRCPRRRRVRRIATVGRTALLRGVPVEVREEFAIGDIAVHLRYAGDSNVGSVRANNEDSFLAAPPFWIVADGMGGHAHGDLASRSAVQAFEALAAGSATNARAVVDAVRAANAAVRELREETIAGTTLTGVALVDIEGAGPHWMTFNVGDSRTYSWDGRRLEQQSVDHSAVQELLDAGIITPAEAAAHPQRNVVTRALGAEAEVEADVWLLPLRGRQTFLLCSDGLTKELDDEEIARIIVFHDQQAAREPDGPTLAERLVGAAIAAGGRDNVTVVVVESELAGVPGELGETVDRDPRLFEDTMPRA</sequence>
<dbReference type="GO" id="GO:0004722">
    <property type="term" value="F:protein serine/threonine phosphatase activity"/>
    <property type="evidence" value="ECO:0007669"/>
    <property type="project" value="InterPro"/>
</dbReference>
<dbReference type="InterPro" id="IPR001932">
    <property type="entry name" value="PPM-type_phosphatase-like_dom"/>
</dbReference>
<dbReference type="AlphaFoldDB" id="A0A387BC81"/>
<dbReference type="Gene3D" id="3.60.40.10">
    <property type="entry name" value="PPM-type phosphatase domain"/>
    <property type="match status" value="1"/>
</dbReference>
<dbReference type="EMBL" id="CP032630">
    <property type="protein sequence ID" value="AYF98509.1"/>
    <property type="molecule type" value="Genomic_DNA"/>
</dbReference>
<protein>
    <submittedName>
        <fullName evidence="2">Serine/threonine-protein phosphatase</fullName>
    </submittedName>
</protein>
<dbReference type="PANTHER" id="PTHR13832">
    <property type="entry name" value="PROTEIN PHOSPHATASE 2C"/>
    <property type="match status" value="1"/>
</dbReference>
<feature type="domain" description="PPM-type phosphatase" evidence="1">
    <location>
        <begin position="46"/>
        <end position="283"/>
    </location>
</feature>
<dbReference type="CDD" id="cd00143">
    <property type="entry name" value="PP2Cc"/>
    <property type="match status" value="1"/>
</dbReference>
<keyword evidence="3" id="KW-1185">Reference proteome</keyword>
<evidence type="ECO:0000259" key="1">
    <source>
        <dbReference type="PROSITE" id="PS51746"/>
    </source>
</evidence>
<dbReference type="InterPro" id="IPR036457">
    <property type="entry name" value="PPM-type-like_dom_sf"/>
</dbReference>
<dbReference type="OrthoDB" id="9801841at2"/>
<evidence type="ECO:0000313" key="3">
    <source>
        <dbReference type="Proteomes" id="UP000278886"/>
    </source>
</evidence>
<dbReference type="PANTHER" id="PTHR13832:SF827">
    <property type="entry name" value="PROTEIN PHOSPHATASE 1L"/>
    <property type="match status" value="1"/>
</dbReference>
<evidence type="ECO:0000313" key="2">
    <source>
        <dbReference type="EMBL" id="AYF98509.1"/>
    </source>
</evidence>
<dbReference type="Proteomes" id="UP000278886">
    <property type="component" value="Chromosome"/>
</dbReference>
<dbReference type="InterPro" id="IPR015655">
    <property type="entry name" value="PP2C"/>
</dbReference>